<name>A0A6B0T9F6_9EURY</name>
<reference evidence="2 3" key="1">
    <citation type="submission" date="2019-12" db="EMBL/GenBank/DDBJ databases">
        <title>Isolation and characterization of three novel carbon monoxide-oxidizing members of Halobacteria from salione crusts and soils.</title>
        <authorList>
            <person name="Myers M.R."/>
            <person name="King G.M."/>
        </authorList>
    </citation>
    <scope>NUCLEOTIDE SEQUENCE [LARGE SCALE GENOMIC DNA]</scope>
    <source>
        <strain evidence="2 3">WSH3</strain>
    </source>
</reference>
<dbReference type="AlphaFoldDB" id="A0A6B0T9F6"/>
<feature type="transmembrane region" description="Helical" evidence="1">
    <location>
        <begin position="53"/>
        <end position="77"/>
    </location>
</feature>
<gene>
    <name evidence="2" type="ORF">GRX03_14840</name>
</gene>
<proteinExistence type="predicted"/>
<organism evidence="2 3">
    <name type="scientific">Halovenus carboxidivorans</name>
    <dbReference type="NCBI Taxonomy" id="2692199"/>
    <lineage>
        <taxon>Archaea</taxon>
        <taxon>Methanobacteriati</taxon>
        <taxon>Methanobacteriota</taxon>
        <taxon>Stenosarchaea group</taxon>
        <taxon>Halobacteria</taxon>
        <taxon>Halobacteriales</taxon>
        <taxon>Haloarculaceae</taxon>
        <taxon>Halovenus</taxon>
    </lineage>
</organism>
<dbReference type="Proteomes" id="UP000466535">
    <property type="component" value="Unassembled WGS sequence"/>
</dbReference>
<protein>
    <recommendedName>
        <fullName evidence="4">Cox cluster protein</fullName>
    </recommendedName>
</protein>
<evidence type="ECO:0000313" key="2">
    <source>
        <dbReference type="EMBL" id="MXR52876.1"/>
    </source>
</evidence>
<keyword evidence="1" id="KW-0472">Membrane</keyword>
<sequence length="83" mass="8453">MDGNRGVVLYLVGVVGVAGLTVALLGQLYVSRVPEFTRSLVANPIRAVGGDPVAVGLILGTVLSTALLVALVVGFGARYATEE</sequence>
<comment type="caution">
    <text evidence="2">The sequence shown here is derived from an EMBL/GenBank/DDBJ whole genome shotgun (WGS) entry which is preliminary data.</text>
</comment>
<evidence type="ECO:0000256" key="1">
    <source>
        <dbReference type="SAM" id="Phobius"/>
    </source>
</evidence>
<dbReference type="RefSeq" id="WP_159765006.1">
    <property type="nucleotide sequence ID" value="NZ_WUUT01000006.1"/>
</dbReference>
<accession>A0A6B0T9F6</accession>
<keyword evidence="1" id="KW-1133">Transmembrane helix</keyword>
<keyword evidence="1" id="KW-0812">Transmembrane</keyword>
<evidence type="ECO:0000313" key="3">
    <source>
        <dbReference type="Proteomes" id="UP000466535"/>
    </source>
</evidence>
<feature type="transmembrane region" description="Helical" evidence="1">
    <location>
        <begin position="7"/>
        <end position="30"/>
    </location>
</feature>
<dbReference type="EMBL" id="WUUT01000006">
    <property type="protein sequence ID" value="MXR52876.1"/>
    <property type="molecule type" value="Genomic_DNA"/>
</dbReference>
<keyword evidence="3" id="KW-1185">Reference proteome</keyword>
<evidence type="ECO:0008006" key="4">
    <source>
        <dbReference type="Google" id="ProtNLM"/>
    </source>
</evidence>